<reference evidence="1" key="1">
    <citation type="submission" date="2022-09" db="EMBL/GenBank/DDBJ databases">
        <title>Diverse halophilic archaea isolated from saline environments.</title>
        <authorList>
            <person name="Cui H.-L."/>
        </authorList>
    </citation>
    <scope>NUCLEOTIDE SEQUENCE</scope>
    <source>
        <strain evidence="1">ZS-35-S2</strain>
    </source>
</reference>
<organism evidence="1 2">
    <name type="scientific">Salinirubellus salinus</name>
    <dbReference type="NCBI Taxonomy" id="1364945"/>
    <lineage>
        <taxon>Archaea</taxon>
        <taxon>Methanobacteriati</taxon>
        <taxon>Methanobacteriota</taxon>
        <taxon>Stenosarchaea group</taxon>
        <taxon>Halobacteria</taxon>
        <taxon>Halobacteriales</taxon>
        <taxon>Natronomonadaceae</taxon>
        <taxon>Salinirubellus</taxon>
    </lineage>
</organism>
<proteinExistence type="predicted"/>
<protein>
    <submittedName>
        <fullName evidence="1">Ester cyclase</fullName>
    </submittedName>
</protein>
<dbReference type="InterPro" id="IPR009959">
    <property type="entry name" value="Cyclase_SnoaL-like"/>
</dbReference>
<dbReference type="KEGG" id="ssai:N0B31_05880"/>
<dbReference type="GeneID" id="74941932"/>
<name>A0A9E7R4U0_9EURY</name>
<dbReference type="EMBL" id="CP104003">
    <property type="protein sequence ID" value="UWM55814.1"/>
    <property type="molecule type" value="Genomic_DNA"/>
</dbReference>
<keyword evidence="2" id="KW-1185">Reference proteome</keyword>
<dbReference type="Proteomes" id="UP001057580">
    <property type="component" value="Chromosome"/>
</dbReference>
<dbReference type="InterPro" id="IPR032710">
    <property type="entry name" value="NTF2-like_dom_sf"/>
</dbReference>
<evidence type="ECO:0000313" key="2">
    <source>
        <dbReference type="Proteomes" id="UP001057580"/>
    </source>
</evidence>
<dbReference type="GO" id="GO:0030638">
    <property type="term" value="P:polyketide metabolic process"/>
    <property type="evidence" value="ECO:0007669"/>
    <property type="project" value="InterPro"/>
</dbReference>
<dbReference type="Gene3D" id="3.10.450.50">
    <property type="match status" value="1"/>
</dbReference>
<dbReference type="SUPFAM" id="SSF54427">
    <property type="entry name" value="NTF2-like"/>
    <property type="match status" value="1"/>
</dbReference>
<gene>
    <name evidence="1" type="ORF">N0B31_05880</name>
</gene>
<dbReference type="RefSeq" id="WP_260594925.1">
    <property type="nucleotide sequence ID" value="NZ_CP104003.1"/>
</dbReference>
<evidence type="ECO:0000313" key="1">
    <source>
        <dbReference type="EMBL" id="UWM55814.1"/>
    </source>
</evidence>
<sequence>MVRTDAEDCEALFEREVAELWNGDGVDVVDELYAPEFVASPTPDDDWPAVSTDRSSLKAAHREWNDAFAALETEVDGLVVDGHTVHAQWRRTGRHEGTFRGIAPTGNDIAVSGYSYRRERGGQFVEATDQTEMPTLLSQLGVEADLEH</sequence>
<dbReference type="Pfam" id="PF07366">
    <property type="entry name" value="SnoaL"/>
    <property type="match status" value="1"/>
</dbReference>
<accession>A0A9E7R4U0</accession>
<dbReference type="AlphaFoldDB" id="A0A9E7R4U0"/>